<feature type="compositionally biased region" description="Basic residues" evidence="1">
    <location>
        <begin position="70"/>
        <end position="81"/>
    </location>
</feature>
<dbReference type="AlphaFoldDB" id="A0A8K0CDW2"/>
<evidence type="ECO:0000313" key="3">
    <source>
        <dbReference type="Proteomes" id="UP000801492"/>
    </source>
</evidence>
<dbReference type="OrthoDB" id="6764333at2759"/>
<dbReference type="EMBL" id="VTPC01090404">
    <property type="protein sequence ID" value="KAF2883487.1"/>
    <property type="molecule type" value="Genomic_DNA"/>
</dbReference>
<evidence type="ECO:0000313" key="2">
    <source>
        <dbReference type="EMBL" id="KAF2883487.1"/>
    </source>
</evidence>
<feature type="non-terminal residue" evidence="2">
    <location>
        <position position="575"/>
    </location>
</feature>
<feature type="compositionally biased region" description="Basic and acidic residues" evidence="1">
    <location>
        <begin position="328"/>
        <end position="342"/>
    </location>
</feature>
<feature type="region of interest" description="Disordered" evidence="1">
    <location>
        <begin position="281"/>
        <end position="429"/>
    </location>
</feature>
<name>A0A8K0CDW2_IGNLU</name>
<feature type="compositionally biased region" description="Basic residues" evidence="1">
    <location>
        <begin position="21"/>
        <end position="31"/>
    </location>
</feature>
<gene>
    <name evidence="2" type="ORF">ILUMI_22660</name>
</gene>
<protein>
    <submittedName>
        <fullName evidence="2">Uncharacterized protein</fullName>
    </submittedName>
</protein>
<feature type="compositionally biased region" description="Polar residues" evidence="1">
    <location>
        <begin position="37"/>
        <end position="55"/>
    </location>
</feature>
<feature type="compositionally biased region" description="Polar residues" evidence="1">
    <location>
        <begin position="1"/>
        <end position="20"/>
    </location>
</feature>
<organism evidence="2 3">
    <name type="scientific">Ignelater luminosus</name>
    <name type="common">Cucubano</name>
    <name type="synonym">Pyrophorus luminosus</name>
    <dbReference type="NCBI Taxonomy" id="2038154"/>
    <lineage>
        <taxon>Eukaryota</taxon>
        <taxon>Metazoa</taxon>
        <taxon>Ecdysozoa</taxon>
        <taxon>Arthropoda</taxon>
        <taxon>Hexapoda</taxon>
        <taxon>Insecta</taxon>
        <taxon>Pterygota</taxon>
        <taxon>Neoptera</taxon>
        <taxon>Endopterygota</taxon>
        <taxon>Coleoptera</taxon>
        <taxon>Polyphaga</taxon>
        <taxon>Elateriformia</taxon>
        <taxon>Elateroidea</taxon>
        <taxon>Elateridae</taxon>
        <taxon>Agrypninae</taxon>
        <taxon>Pyrophorini</taxon>
        <taxon>Ignelater</taxon>
    </lineage>
</organism>
<dbReference type="Proteomes" id="UP000801492">
    <property type="component" value="Unassembled WGS sequence"/>
</dbReference>
<proteinExistence type="predicted"/>
<sequence>MWSSQTTAETGNKNMTSLKSKITHRKRKNSKSKSSNAQQSVDAANPVQNSGTQQAAAPKKIQNPTDTTTNRKHSNNSRNRKNSTGSQKGGIKKGSSNNNKTVERTNSTSVGPDLIENLSRLSNENEEGHEIEVDTTCNRADVTQLTNGAQNPADFRRVSLSTDVLLQHKEGTNSVVSSSEILNNNIKRYSDSFVVKNVNNTVVGDNFVDKIKSPHHNLSVNNSRVAACGELYDPDSGDCKLDKSERKSRRFSDIFRYGALKPASSCENIKNIKSSSNVKMMKEQQEYEDEEFPGVALRRKPNQQTSSESANKKDMINEMTNKKGKKLNRSDSKLSKQELEKSKGKKVTISNQSVSKSKKDEQSGDSGDSYLKRVKSKIYKNKTDNSGSNSSNGHDILPSMPNIAENTKSNKKSKKKKGSSQEKNCQQEQLVATQDFSELRKSASQFDFRLIRQTSNLERIRPKTFGLRTSTSNLGIPELYANPAVGSTLNVNTEKPILAKSKSSSAINLNLLRTRRNKLLEQAKRNCKIVQNEFDFIAFGAVRSAGVQVSRKFGNNTLTSSISSGLDIKSTDINT</sequence>
<accession>A0A8K0CDW2</accession>
<evidence type="ECO:0000256" key="1">
    <source>
        <dbReference type="SAM" id="MobiDB-lite"/>
    </source>
</evidence>
<feature type="compositionally biased region" description="Basic residues" evidence="1">
    <location>
        <begin position="409"/>
        <end position="418"/>
    </location>
</feature>
<feature type="region of interest" description="Disordered" evidence="1">
    <location>
        <begin position="1"/>
        <end position="114"/>
    </location>
</feature>
<comment type="caution">
    <text evidence="2">The sequence shown here is derived from an EMBL/GenBank/DDBJ whole genome shotgun (WGS) entry which is preliminary data.</text>
</comment>
<reference evidence="2" key="1">
    <citation type="submission" date="2019-08" db="EMBL/GenBank/DDBJ databases">
        <title>The genome of the North American firefly Photinus pyralis.</title>
        <authorList>
            <consortium name="Photinus pyralis genome working group"/>
            <person name="Fallon T.R."/>
            <person name="Sander Lower S.E."/>
            <person name="Weng J.-K."/>
        </authorList>
    </citation>
    <scope>NUCLEOTIDE SEQUENCE</scope>
    <source>
        <strain evidence="2">TRF0915ILg1</strain>
        <tissue evidence="2">Whole body</tissue>
    </source>
</reference>
<keyword evidence="3" id="KW-1185">Reference proteome</keyword>